<evidence type="ECO:0000313" key="5">
    <source>
        <dbReference type="Proteomes" id="UP001302719"/>
    </source>
</evidence>
<dbReference type="RefSeq" id="WP_312640256.1">
    <property type="nucleotide sequence ID" value="NZ_CP116967.1"/>
</dbReference>
<evidence type="ECO:0000256" key="1">
    <source>
        <dbReference type="ARBA" id="ARBA00022553"/>
    </source>
</evidence>
<dbReference type="Gene3D" id="3.40.50.2300">
    <property type="match status" value="1"/>
</dbReference>
<dbReference type="Proteomes" id="UP001302719">
    <property type="component" value="Chromosome"/>
</dbReference>
<dbReference type="PANTHER" id="PTHR44591">
    <property type="entry name" value="STRESS RESPONSE REGULATOR PROTEIN 1"/>
    <property type="match status" value="1"/>
</dbReference>
<evidence type="ECO:0000256" key="2">
    <source>
        <dbReference type="PROSITE-ProRule" id="PRU00169"/>
    </source>
</evidence>
<dbReference type="SMART" id="SM00448">
    <property type="entry name" value="REC"/>
    <property type="match status" value="1"/>
</dbReference>
<dbReference type="PROSITE" id="PS50110">
    <property type="entry name" value="RESPONSE_REGULATORY"/>
    <property type="match status" value="1"/>
</dbReference>
<dbReference type="InterPro" id="IPR001789">
    <property type="entry name" value="Sig_transdc_resp-reg_receiver"/>
</dbReference>
<dbReference type="GO" id="GO:0000160">
    <property type="term" value="P:phosphorelay signal transduction system"/>
    <property type="evidence" value="ECO:0007669"/>
    <property type="project" value="InterPro"/>
</dbReference>
<proteinExistence type="predicted"/>
<name>A0AA96GF76_9BACT</name>
<dbReference type="PANTHER" id="PTHR44591:SF3">
    <property type="entry name" value="RESPONSE REGULATORY DOMAIN-CONTAINING PROTEIN"/>
    <property type="match status" value="1"/>
</dbReference>
<keyword evidence="5" id="KW-1185">Reference proteome</keyword>
<accession>A0AA96GF76</accession>
<dbReference type="AlphaFoldDB" id="A0AA96GF76"/>
<dbReference type="InterPro" id="IPR050595">
    <property type="entry name" value="Bact_response_regulator"/>
</dbReference>
<feature type="modified residue" description="4-aspartylphosphate" evidence="2">
    <location>
        <position position="51"/>
    </location>
</feature>
<gene>
    <name evidence="4" type="ORF">PP769_11755</name>
</gene>
<keyword evidence="1 2" id="KW-0597">Phosphoprotein</keyword>
<sequence>MRILIVEGNPDHREILTTRLSSLGCVCHEVAGGHEGLCILRSSGFDLVICDYRMPEMNGFQFIHTLRTTYDLATIPIIFTTTHSDRNVIDHAYSLGATTTLVKPYSLENLQTALDLIGR</sequence>
<evidence type="ECO:0000259" key="3">
    <source>
        <dbReference type="PROSITE" id="PS50110"/>
    </source>
</evidence>
<dbReference type="KEGG" id="nall:PP769_11755"/>
<dbReference type="InterPro" id="IPR011006">
    <property type="entry name" value="CheY-like_superfamily"/>
</dbReference>
<protein>
    <submittedName>
        <fullName evidence="4">Response regulator</fullName>
    </submittedName>
</protein>
<reference evidence="4 5" key="1">
    <citation type="submission" date="2023-01" db="EMBL/GenBank/DDBJ databases">
        <title>Cultivation and genomic characterization of new, ubiquitous marine nitrite-oxidizing bacteria from the Nitrospirales.</title>
        <authorList>
            <person name="Mueller A.J."/>
            <person name="Daebeler A."/>
            <person name="Herbold C.W."/>
            <person name="Kirkegaard R.H."/>
            <person name="Daims H."/>
        </authorList>
    </citation>
    <scope>NUCLEOTIDE SEQUENCE [LARGE SCALE GENOMIC DNA]</scope>
    <source>
        <strain evidence="4 5">VA</strain>
    </source>
</reference>
<organism evidence="4 5">
    <name type="scientific">Candidatus Nitrospira allomarina</name>
    <dbReference type="NCBI Taxonomy" id="3020900"/>
    <lineage>
        <taxon>Bacteria</taxon>
        <taxon>Pseudomonadati</taxon>
        <taxon>Nitrospirota</taxon>
        <taxon>Nitrospiria</taxon>
        <taxon>Nitrospirales</taxon>
        <taxon>Nitrospiraceae</taxon>
        <taxon>Nitrospira</taxon>
    </lineage>
</organism>
<dbReference type="EMBL" id="CP116967">
    <property type="protein sequence ID" value="WNM56651.1"/>
    <property type="molecule type" value="Genomic_DNA"/>
</dbReference>
<dbReference type="CDD" id="cd00156">
    <property type="entry name" value="REC"/>
    <property type="match status" value="1"/>
</dbReference>
<dbReference type="Pfam" id="PF00072">
    <property type="entry name" value="Response_reg"/>
    <property type="match status" value="1"/>
</dbReference>
<dbReference type="SUPFAM" id="SSF52172">
    <property type="entry name" value="CheY-like"/>
    <property type="match status" value="1"/>
</dbReference>
<feature type="domain" description="Response regulatory" evidence="3">
    <location>
        <begin position="2"/>
        <end position="118"/>
    </location>
</feature>
<evidence type="ECO:0000313" key="4">
    <source>
        <dbReference type="EMBL" id="WNM56651.1"/>
    </source>
</evidence>